<name>A0A164LD42_9NOCA</name>
<organism evidence="3 4">
    <name type="scientific">Nocardia terpenica</name>
    <dbReference type="NCBI Taxonomy" id="455432"/>
    <lineage>
        <taxon>Bacteria</taxon>
        <taxon>Bacillati</taxon>
        <taxon>Actinomycetota</taxon>
        <taxon>Actinomycetes</taxon>
        <taxon>Mycobacteriales</taxon>
        <taxon>Nocardiaceae</taxon>
        <taxon>Nocardia</taxon>
    </lineage>
</organism>
<evidence type="ECO:0000256" key="1">
    <source>
        <dbReference type="ARBA" id="ARBA00022801"/>
    </source>
</evidence>
<dbReference type="InterPro" id="IPR013228">
    <property type="entry name" value="PE-PPE_C"/>
</dbReference>
<feature type="domain" description="PE-PPE" evidence="2">
    <location>
        <begin position="35"/>
        <end position="112"/>
    </location>
</feature>
<dbReference type="RefSeq" id="WP_067592768.1">
    <property type="nucleotide sequence ID" value="NZ_JABMCZ010000001.1"/>
</dbReference>
<dbReference type="Gene3D" id="3.40.50.1820">
    <property type="entry name" value="alpha/beta hydrolase"/>
    <property type="match status" value="1"/>
</dbReference>
<gene>
    <name evidence="3" type="ORF">AWN90_36995</name>
</gene>
<dbReference type="InterPro" id="IPR000675">
    <property type="entry name" value="Cutinase/axe"/>
</dbReference>
<sequence length="247" mass="26806">MIDVLIMGGTWNPGGDPVTEAFAQRLDPELFNYQYVPYPATYGGLDLPYTYSVEQGRQALVNAIHAAPNPVLLAGYSQGAGIAGDVAATIRREPFSGLEVVGVALIADPLRPPGWGSVGINGYGIAGQRPISNMPAWWAVADRDPITALPEGSALRSLADFTGYWGMSSVESCARWGQSIIDTAAQQRYQRWWSPGNWRETADVIGQANAYLFEGRHTGAYIAEGHCERLAEQVNRYAEVQASQRSN</sequence>
<accession>A0A164LD42</accession>
<proteinExistence type="predicted"/>
<dbReference type="EMBL" id="LWGR01000009">
    <property type="protein sequence ID" value="KZM72276.1"/>
    <property type="molecule type" value="Genomic_DNA"/>
</dbReference>
<dbReference type="InterPro" id="IPR029058">
    <property type="entry name" value="AB_hydrolase_fold"/>
</dbReference>
<reference evidence="3 4" key="1">
    <citation type="submission" date="2016-04" db="EMBL/GenBank/DDBJ databases">
        <authorList>
            <person name="Evans L.H."/>
            <person name="Alamgir A."/>
            <person name="Owens N."/>
            <person name="Weber N.D."/>
            <person name="Virtaneva K."/>
            <person name="Barbian K."/>
            <person name="Babar A."/>
            <person name="Rosenke K."/>
        </authorList>
    </citation>
    <scope>NUCLEOTIDE SEQUENCE [LARGE SCALE GENOMIC DNA]</scope>
    <source>
        <strain evidence="3 4">IFM 0406</strain>
    </source>
</reference>
<dbReference type="AlphaFoldDB" id="A0A164LD42"/>
<keyword evidence="4" id="KW-1185">Reference proteome</keyword>
<dbReference type="Pfam" id="PF08237">
    <property type="entry name" value="PE-PPE"/>
    <property type="match status" value="1"/>
</dbReference>
<dbReference type="GO" id="GO:0016787">
    <property type="term" value="F:hydrolase activity"/>
    <property type="evidence" value="ECO:0007669"/>
    <property type="project" value="UniProtKB-KW"/>
</dbReference>
<keyword evidence="1" id="KW-0378">Hydrolase</keyword>
<protein>
    <recommendedName>
        <fullName evidence="2">PE-PPE domain-containing protein</fullName>
    </recommendedName>
</protein>
<evidence type="ECO:0000313" key="4">
    <source>
        <dbReference type="Proteomes" id="UP000076512"/>
    </source>
</evidence>
<dbReference type="SMART" id="SM01110">
    <property type="entry name" value="Cutinase"/>
    <property type="match status" value="1"/>
</dbReference>
<dbReference type="STRING" id="455432.AWN90_36995"/>
<dbReference type="SUPFAM" id="SSF53474">
    <property type="entry name" value="alpha/beta-Hydrolases"/>
    <property type="match status" value="1"/>
</dbReference>
<dbReference type="Proteomes" id="UP000076512">
    <property type="component" value="Unassembled WGS sequence"/>
</dbReference>
<comment type="caution">
    <text evidence="3">The sequence shown here is derived from an EMBL/GenBank/DDBJ whole genome shotgun (WGS) entry which is preliminary data.</text>
</comment>
<dbReference type="OrthoDB" id="4562399at2"/>
<evidence type="ECO:0000259" key="2">
    <source>
        <dbReference type="Pfam" id="PF08237"/>
    </source>
</evidence>
<evidence type="ECO:0000313" key="3">
    <source>
        <dbReference type="EMBL" id="KZM72276.1"/>
    </source>
</evidence>